<sequence>MLIARLTLLFTILGMMGGAIYLFTQGGWGYCFGSILMVVAAYFSEDFYNDESKRPVMMTVDAKNNWTPTKGDETKWK</sequence>
<protein>
    <submittedName>
        <fullName evidence="1">Uncharacterized protein</fullName>
    </submittedName>
</protein>
<dbReference type="EMBL" id="KC595512">
    <property type="protein sequence ID" value="AGR46738.1"/>
    <property type="molecule type" value="Genomic_DNA"/>
</dbReference>
<dbReference type="RefSeq" id="YP_009215830.1">
    <property type="nucleotide sequence ID" value="NC_028982.1"/>
</dbReference>
<name>S5M8C5_9CAUD</name>
<proteinExistence type="predicted"/>
<reference evidence="1 2" key="1">
    <citation type="journal article" date="2014" name="Genome Announc.">
        <title>Genome Sequences of Three Novel Bacillus cereus Bacteriophages.</title>
        <authorList>
            <person name="Grose J.H."/>
            <person name="Jensen J.D."/>
            <person name="Merrill B.D."/>
            <person name="Fisher J.N."/>
            <person name="Burnett S.H."/>
            <person name="Breakwell D.P."/>
        </authorList>
    </citation>
    <scope>NUCLEOTIDE SEQUENCE [LARGE SCALE GENOMIC DNA]</scope>
</reference>
<accession>S5M8C5</accession>
<evidence type="ECO:0000313" key="1">
    <source>
        <dbReference type="EMBL" id="AGR46738.1"/>
    </source>
</evidence>
<gene>
    <name evidence="1" type="ORF">JL_50</name>
</gene>
<organism evidence="1 2">
    <name type="scientific">Bacillus phage JL</name>
    <dbReference type="NCBI Taxonomy" id="1296655"/>
    <lineage>
        <taxon>Viruses</taxon>
        <taxon>Duplodnaviria</taxon>
        <taxon>Heunggongvirae</taxon>
        <taxon>Uroviricota</taxon>
        <taxon>Caudoviricetes</taxon>
        <taxon>Herelleviridae</taxon>
        <taxon>Spounavirinae</taxon>
        <taxon>Siminovitchvirus</taxon>
        <taxon>Siminovitchvirus JL</taxon>
    </lineage>
</organism>
<evidence type="ECO:0000313" key="2">
    <source>
        <dbReference type="Proteomes" id="UP000015092"/>
    </source>
</evidence>
<dbReference type="KEGG" id="vg:26642168"/>
<keyword evidence="2" id="KW-1185">Reference proteome</keyword>
<dbReference type="OrthoDB" id="35159at10239"/>
<dbReference type="GeneID" id="26642168"/>
<dbReference type="Proteomes" id="UP000015092">
    <property type="component" value="Segment"/>
</dbReference>